<evidence type="ECO:0000256" key="3">
    <source>
        <dbReference type="ARBA" id="ARBA00010617"/>
    </source>
</evidence>
<dbReference type="SUPFAM" id="SSF48264">
    <property type="entry name" value="Cytochrome P450"/>
    <property type="match status" value="1"/>
</dbReference>
<dbReference type="Pfam" id="PF00067">
    <property type="entry name" value="p450"/>
    <property type="match status" value="1"/>
</dbReference>
<evidence type="ECO:0000256" key="2">
    <source>
        <dbReference type="ARBA" id="ARBA00005179"/>
    </source>
</evidence>
<evidence type="ECO:0000313" key="10">
    <source>
        <dbReference type="Proteomes" id="UP000256964"/>
    </source>
</evidence>
<dbReference type="STRING" id="139420.A0A371CN41"/>
<comment type="pathway">
    <text evidence="2">Secondary metabolite biosynthesis.</text>
</comment>
<comment type="cofactor">
    <cofactor evidence="1 8">
        <name>heme</name>
        <dbReference type="ChEBI" id="CHEBI:30413"/>
    </cofactor>
</comment>
<protein>
    <submittedName>
        <fullName evidence="9">High nitrogen upregulated cytochrome P450 monooxygenase 2</fullName>
    </submittedName>
</protein>
<keyword evidence="6 8" id="KW-0408">Iron</keyword>
<comment type="similarity">
    <text evidence="3">Belongs to the cytochrome P450 family.</text>
</comment>
<dbReference type="GO" id="GO:0020037">
    <property type="term" value="F:heme binding"/>
    <property type="evidence" value="ECO:0007669"/>
    <property type="project" value="InterPro"/>
</dbReference>
<dbReference type="GO" id="GO:0004497">
    <property type="term" value="F:monooxygenase activity"/>
    <property type="evidence" value="ECO:0007669"/>
    <property type="project" value="UniProtKB-KW"/>
</dbReference>
<dbReference type="InterPro" id="IPR002401">
    <property type="entry name" value="Cyt_P450_E_grp-I"/>
</dbReference>
<dbReference type="AlphaFoldDB" id="A0A371CN41"/>
<keyword evidence="10" id="KW-1185">Reference proteome</keyword>
<dbReference type="OrthoDB" id="6692864at2759"/>
<keyword evidence="4 8" id="KW-0479">Metal-binding</keyword>
<organism evidence="9 10">
    <name type="scientific">Lentinus brumalis</name>
    <dbReference type="NCBI Taxonomy" id="2498619"/>
    <lineage>
        <taxon>Eukaryota</taxon>
        <taxon>Fungi</taxon>
        <taxon>Dikarya</taxon>
        <taxon>Basidiomycota</taxon>
        <taxon>Agaricomycotina</taxon>
        <taxon>Agaricomycetes</taxon>
        <taxon>Polyporales</taxon>
        <taxon>Polyporaceae</taxon>
        <taxon>Lentinus</taxon>
    </lineage>
</organism>
<sequence length="587" mass="65309">MDIQRWEVVLALTAALTAHQGFRRYDTYYPSVHAVLLLGPPVVAALIVSSWSDAPSEGILPALRRIFPTYLFYLGLSIILYRLSPLHPLARYPGPYLRRVSHVVSACIAAPGNRCRRFDALRLKYGDVIRTGPNEVLITDPSLIPALLGTSGSPKGPSWIGGLLSYKNMPMVGIPDTEEHLRRRRAWNRGLGPVALREYEGIVAERARQLAARLEEQQGEVSLGQWVNYFGRVHLSYDVMSDMAFGGGSELLRDGDRNNVWSVIDDGMRVASFLGHIPWLSVYLGHIPGAAGPLNKLLASGWDFAGKRIARGSHTRDLFHYLNNEDLPDKEPPPVRQLIDDGILAVVAGSDTTSVALTSTFYCILTNPAVHTTLLAEIDKYYPPGEDASVTAHHRNMPYLQAVIDEALRLYPPVPGGGERRVPHDAASVVVGSLLLPPGTAYWIPPWCLHRDPRNFSFPLSFWPERWLIASGQLRFEDARFPSSPSLDLTPNSSSTACDFTGREKRSDAKANFVHNDGAYIPFSYGPMNCPGKGLAMLEMRTVVCALLQRFEMRLREGWDAASFERGYKDYFSATRPELPVTLHPRW</sequence>
<reference evidence="9 10" key="1">
    <citation type="journal article" date="2018" name="Biotechnol. Biofuels">
        <title>Integrative visual omics of the white-rot fungus Polyporus brumalis exposes the biotechnological potential of its oxidative enzymes for delignifying raw plant biomass.</title>
        <authorList>
            <person name="Miyauchi S."/>
            <person name="Rancon A."/>
            <person name="Drula E."/>
            <person name="Hage H."/>
            <person name="Chaduli D."/>
            <person name="Favel A."/>
            <person name="Grisel S."/>
            <person name="Henrissat B."/>
            <person name="Herpoel-Gimbert I."/>
            <person name="Ruiz-Duenas F.J."/>
            <person name="Chevret D."/>
            <person name="Hainaut M."/>
            <person name="Lin J."/>
            <person name="Wang M."/>
            <person name="Pangilinan J."/>
            <person name="Lipzen A."/>
            <person name="Lesage-Meessen L."/>
            <person name="Navarro D."/>
            <person name="Riley R."/>
            <person name="Grigoriev I.V."/>
            <person name="Zhou S."/>
            <person name="Raouche S."/>
            <person name="Rosso M.N."/>
        </authorList>
    </citation>
    <scope>NUCLEOTIDE SEQUENCE [LARGE SCALE GENOMIC DNA]</scope>
    <source>
        <strain evidence="9 10">BRFM 1820</strain>
    </source>
</reference>
<dbReference type="InterPro" id="IPR001128">
    <property type="entry name" value="Cyt_P450"/>
</dbReference>
<evidence type="ECO:0000256" key="6">
    <source>
        <dbReference type="ARBA" id="ARBA00023004"/>
    </source>
</evidence>
<dbReference type="InterPro" id="IPR036396">
    <property type="entry name" value="Cyt_P450_sf"/>
</dbReference>
<evidence type="ECO:0000256" key="7">
    <source>
        <dbReference type="ARBA" id="ARBA00023033"/>
    </source>
</evidence>
<accession>A0A371CN41</accession>
<dbReference type="GO" id="GO:0005506">
    <property type="term" value="F:iron ion binding"/>
    <property type="evidence" value="ECO:0007669"/>
    <property type="project" value="InterPro"/>
</dbReference>
<dbReference type="PRINTS" id="PR00463">
    <property type="entry name" value="EP450I"/>
</dbReference>
<dbReference type="Gene3D" id="1.10.630.10">
    <property type="entry name" value="Cytochrome P450"/>
    <property type="match status" value="1"/>
</dbReference>
<dbReference type="PANTHER" id="PTHR24305">
    <property type="entry name" value="CYTOCHROME P450"/>
    <property type="match status" value="1"/>
</dbReference>
<dbReference type="InterPro" id="IPR050121">
    <property type="entry name" value="Cytochrome_P450_monoxygenase"/>
</dbReference>
<dbReference type="Proteomes" id="UP000256964">
    <property type="component" value="Unassembled WGS sequence"/>
</dbReference>
<dbReference type="PRINTS" id="PR00385">
    <property type="entry name" value="P450"/>
</dbReference>
<keyword evidence="7 9" id="KW-0503">Monooxygenase</keyword>
<dbReference type="PANTHER" id="PTHR24305:SF187">
    <property type="entry name" value="P450, PUTATIVE (EUROFUNG)-RELATED"/>
    <property type="match status" value="1"/>
</dbReference>
<keyword evidence="5" id="KW-0560">Oxidoreductase</keyword>
<feature type="binding site" description="axial binding residue" evidence="8">
    <location>
        <position position="530"/>
    </location>
    <ligand>
        <name>heme</name>
        <dbReference type="ChEBI" id="CHEBI:30413"/>
    </ligand>
    <ligandPart>
        <name>Fe</name>
        <dbReference type="ChEBI" id="CHEBI:18248"/>
    </ligandPart>
</feature>
<name>A0A371CN41_9APHY</name>
<evidence type="ECO:0000256" key="8">
    <source>
        <dbReference type="PIRSR" id="PIRSR602401-1"/>
    </source>
</evidence>
<evidence type="ECO:0000256" key="4">
    <source>
        <dbReference type="ARBA" id="ARBA00022723"/>
    </source>
</evidence>
<evidence type="ECO:0000256" key="5">
    <source>
        <dbReference type="ARBA" id="ARBA00023002"/>
    </source>
</evidence>
<evidence type="ECO:0000313" key="9">
    <source>
        <dbReference type="EMBL" id="RDX41710.1"/>
    </source>
</evidence>
<proteinExistence type="inferred from homology"/>
<keyword evidence="8" id="KW-0349">Heme</keyword>
<evidence type="ECO:0000256" key="1">
    <source>
        <dbReference type="ARBA" id="ARBA00001971"/>
    </source>
</evidence>
<dbReference type="EMBL" id="KZ857504">
    <property type="protein sequence ID" value="RDX41710.1"/>
    <property type="molecule type" value="Genomic_DNA"/>
</dbReference>
<gene>
    <name evidence="9" type="ORF">OH76DRAFT_1500065</name>
</gene>
<dbReference type="GO" id="GO:0016705">
    <property type="term" value="F:oxidoreductase activity, acting on paired donors, with incorporation or reduction of molecular oxygen"/>
    <property type="evidence" value="ECO:0007669"/>
    <property type="project" value="InterPro"/>
</dbReference>